<keyword evidence="4" id="KW-1185">Reference proteome</keyword>
<organism evidence="3 4">
    <name type="scientific">Aquimarina brevivitae</name>
    <dbReference type="NCBI Taxonomy" id="323412"/>
    <lineage>
        <taxon>Bacteria</taxon>
        <taxon>Pseudomonadati</taxon>
        <taxon>Bacteroidota</taxon>
        <taxon>Flavobacteriia</taxon>
        <taxon>Flavobacteriales</taxon>
        <taxon>Flavobacteriaceae</taxon>
        <taxon>Aquimarina</taxon>
    </lineage>
</organism>
<dbReference type="RefSeq" id="WP_242610744.1">
    <property type="nucleotide sequence ID" value="NZ_SGXE01000004.1"/>
</dbReference>
<dbReference type="EMBL" id="SGXE01000004">
    <property type="protein sequence ID" value="RZS92318.1"/>
    <property type="molecule type" value="Genomic_DNA"/>
</dbReference>
<keyword evidence="2" id="KW-0732">Signal</keyword>
<evidence type="ECO:0000313" key="4">
    <source>
        <dbReference type="Proteomes" id="UP000292262"/>
    </source>
</evidence>
<evidence type="ECO:0000256" key="1">
    <source>
        <dbReference type="SAM" id="Coils"/>
    </source>
</evidence>
<feature type="coiled-coil region" evidence="1">
    <location>
        <begin position="460"/>
        <end position="497"/>
    </location>
</feature>
<gene>
    <name evidence="3" type="ORF">EV197_2956</name>
</gene>
<proteinExistence type="predicted"/>
<dbReference type="AlphaFoldDB" id="A0A4Q7NZ87"/>
<evidence type="ECO:0000313" key="3">
    <source>
        <dbReference type="EMBL" id="RZS92318.1"/>
    </source>
</evidence>
<evidence type="ECO:0000256" key="2">
    <source>
        <dbReference type="SAM" id="SignalP"/>
    </source>
</evidence>
<reference evidence="3 4" key="1">
    <citation type="submission" date="2019-02" db="EMBL/GenBank/DDBJ databases">
        <title>Genomic Encyclopedia of Type Strains, Phase IV (KMG-IV): sequencing the most valuable type-strain genomes for metagenomic binning, comparative biology and taxonomic classification.</title>
        <authorList>
            <person name="Goeker M."/>
        </authorList>
    </citation>
    <scope>NUCLEOTIDE SEQUENCE [LARGE SCALE GENOMIC DNA]</scope>
    <source>
        <strain evidence="3 4">DSM 17196</strain>
    </source>
</reference>
<feature type="chain" id="PRO_5020417689" description="Endosialidase-like protein" evidence="2">
    <location>
        <begin position="19"/>
        <end position="498"/>
    </location>
</feature>
<accession>A0A4Q7NZ87</accession>
<evidence type="ECO:0008006" key="5">
    <source>
        <dbReference type="Google" id="ProtNLM"/>
    </source>
</evidence>
<feature type="signal peptide" evidence="2">
    <location>
        <begin position="1"/>
        <end position="18"/>
    </location>
</feature>
<keyword evidence="1" id="KW-0175">Coiled coil</keyword>
<name>A0A4Q7NZ87_9FLAO</name>
<dbReference type="Proteomes" id="UP000292262">
    <property type="component" value="Unassembled WGS sequence"/>
</dbReference>
<comment type="caution">
    <text evidence="3">The sequence shown here is derived from an EMBL/GenBank/DDBJ whole genome shotgun (WGS) entry which is preliminary data.</text>
</comment>
<protein>
    <recommendedName>
        <fullName evidence="5">Endosialidase-like protein</fullName>
    </recommendedName>
</protein>
<sequence>MKKYFSLLMVFVSISVFGQDTSFDNLNANFGISKSILWYSSSYGSGFGHRIINSDPGGQTLLNFQGRHNSGTWSNIMSMTSNGKVGIGTDSPQAKLDIVSAGTIGGNWNPSGSFLKISDTGSSSLIMDSNEIYGSGTLHIGSKSGEIVRFRTITENSTSDKMVIEANGNVGIGTMSPEAKLDIYGANSSSNNLILSANYKDKFRWRFNTYDRGDGIDLDITASDNSDTEEAVLKLSRSNSGRPEFQLYNNTLVANNTNVGIGTNNPSEKLDVLGTTRSRKLLVDDPNDATDWNNLWQSGFYQSFDGANVPESNQWFWGINMNHGSNNPDYRYNGQLIIKNHATAPKMYFRSTNKDGVGTWAKVVHSVGNQHIDGALGIGTTNPDAKLTVKGNIHAEEVKIDLSVPAPDYVFTKEYDLLTIEEVQQHITEKGHLPNIPSAKEMEANGVELGVMNMKLLEKIEELTLYTIEQQKKIEKLEQQEEKIKELEQKLNTLLKSK</sequence>